<comment type="catalytic activity">
    <reaction evidence="6">
        <text>a 2'-deoxyadenosine in DNA + S-adenosyl-L-methionine = an N(6)-methyl-2'-deoxyadenosine in DNA + S-adenosyl-L-homocysteine + H(+)</text>
        <dbReference type="Rhea" id="RHEA:15197"/>
        <dbReference type="Rhea" id="RHEA-COMP:12418"/>
        <dbReference type="Rhea" id="RHEA-COMP:12419"/>
        <dbReference type="ChEBI" id="CHEBI:15378"/>
        <dbReference type="ChEBI" id="CHEBI:57856"/>
        <dbReference type="ChEBI" id="CHEBI:59789"/>
        <dbReference type="ChEBI" id="CHEBI:90615"/>
        <dbReference type="ChEBI" id="CHEBI:90616"/>
        <dbReference type="EC" id="2.1.1.72"/>
    </reaction>
</comment>
<dbReference type="EMBL" id="MPTD01000015">
    <property type="protein sequence ID" value="OMD48514.1"/>
    <property type="molecule type" value="Genomic_DNA"/>
</dbReference>
<accession>A0ABX3HHJ0</accession>
<keyword evidence="8" id="KW-1185">Reference proteome</keyword>
<reference evidence="7 8" key="1">
    <citation type="submission" date="2016-10" db="EMBL/GenBank/DDBJ databases">
        <title>Paenibacillus species isolates.</title>
        <authorList>
            <person name="Beno S.M."/>
        </authorList>
    </citation>
    <scope>NUCLEOTIDE SEQUENCE [LARGE SCALE GENOMIC DNA]</scope>
    <source>
        <strain evidence="7 8">FSL R5-0923</strain>
    </source>
</reference>
<evidence type="ECO:0000313" key="7">
    <source>
        <dbReference type="EMBL" id="OMD48514.1"/>
    </source>
</evidence>
<dbReference type="Proteomes" id="UP000187313">
    <property type="component" value="Unassembled WGS sequence"/>
</dbReference>
<sequence>MSPLNLQIDRVRDLLNGVHDPIPTLGGKSALLKTLIRIFDHCIYEHDLNIFGDLFLGGNRFHTHYKNYRIDRIGNELDRGLLSFYRAIQDPDQFDYLTRGIGAFSRPRLVTKGDFEDFKKWRRDSSTDAVDAAILTYVVSKYSRAANRQDFCHLKAGEGISISNLKRKLIPLTKIYHDVQFLNEGYDKPFKQLMRRKDALIYLDPPYLTSVDNYTEETEGYEDKYSTADHIIMLDRVVSESCKAKVIISNYFNELYFDYVRRGLLYCYFVGMVHVSSSGTGRKRPEFIFSNYPIPEYVLPHIPHDFRYYF</sequence>
<keyword evidence="3" id="KW-0489">Methyltransferase</keyword>
<dbReference type="Gene3D" id="3.40.50.150">
    <property type="entry name" value="Vaccinia Virus protein VP39"/>
    <property type="match status" value="1"/>
</dbReference>
<name>A0ABX3HHJ0_9BACL</name>
<gene>
    <name evidence="7" type="ORF">BSK51_21525</name>
</gene>
<dbReference type="Gene3D" id="1.10.1020.10">
    <property type="entry name" value="Adenine-specific Methyltransferase, Domain 2"/>
    <property type="match status" value="1"/>
</dbReference>
<keyword evidence="5" id="KW-0949">S-adenosyl-L-methionine</keyword>
<dbReference type="InterPro" id="IPR002052">
    <property type="entry name" value="DNA_methylase_N6_adenine_CS"/>
</dbReference>
<dbReference type="InterPro" id="IPR023095">
    <property type="entry name" value="Ade_MeTrfase_dom_2"/>
</dbReference>
<dbReference type="Pfam" id="PF02086">
    <property type="entry name" value="MethyltransfD12"/>
    <property type="match status" value="1"/>
</dbReference>
<organism evidence="7 8">
    <name type="scientific">Paenibacillus odorifer</name>
    <dbReference type="NCBI Taxonomy" id="189426"/>
    <lineage>
        <taxon>Bacteria</taxon>
        <taxon>Bacillati</taxon>
        <taxon>Bacillota</taxon>
        <taxon>Bacilli</taxon>
        <taxon>Bacillales</taxon>
        <taxon>Paenibacillaceae</taxon>
        <taxon>Paenibacillus</taxon>
    </lineage>
</organism>
<protein>
    <recommendedName>
        <fullName evidence="2">site-specific DNA-methyltransferase (adenine-specific)</fullName>
        <ecNumber evidence="2">2.1.1.72</ecNumber>
    </recommendedName>
</protein>
<dbReference type="PANTHER" id="PTHR30481">
    <property type="entry name" value="DNA ADENINE METHYLASE"/>
    <property type="match status" value="1"/>
</dbReference>
<evidence type="ECO:0000313" key="8">
    <source>
        <dbReference type="Proteomes" id="UP000187313"/>
    </source>
</evidence>
<evidence type="ECO:0000256" key="2">
    <source>
        <dbReference type="ARBA" id="ARBA00011900"/>
    </source>
</evidence>
<evidence type="ECO:0000256" key="3">
    <source>
        <dbReference type="ARBA" id="ARBA00022603"/>
    </source>
</evidence>
<comment type="caution">
    <text evidence="7">The sequence shown here is derived from an EMBL/GenBank/DDBJ whole genome shotgun (WGS) entry which is preliminary data.</text>
</comment>
<dbReference type="RefSeq" id="WP_076300211.1">
    <property type="nucleotide sequence ID" value="NZ_MPTD01000015.1"/>
</dbReference>
<proteinExistence type="inferred from homology"/>
<dbReference type="InterPro" id="IPR029063">
    <property type="entry name" value="SAM-dependent_MTases_sf"/>
</dbReference>
<evidence type="ECO:0000256" key="5">
    <source>
        <dbReference type="ARBA" id="ARBA00022691"/>
    </source>
</evidence>
<dbReference type="PANTHER" id="PTHR30481:SF3">
    <property type="entry name" value="DNA ADENINE METHYLASE"/>
    <property type="match status" value="1"/>
</dbReference>
<dbReference type="EC" id="2.1.1.72" evidence="2"/>
<evidence type="ECO:0000256" key="6">
    <source>
        <dbReference type="ARBA" id="ARBA00047942"/>
    </source>
</evidence>
<dbReference type="InterPro" id="IPR012327">
    <property type="entry name" value="MeTrfase_D12"/>
</dbReference>
<dbReference type="SUPFAM" id="SSF53335">
    <property type="entry name" value="S-adenosyl-L-methionine-dependent methyltransferases"/>
    <property type="match status" value="1"/>
</dbReference>
<evidence type="ECO:0000256" key="4">
    <source>
        <dbReference type="ARBA" id="ARBA00022679"/>
    </source>
</evidence>
<keyword evidence="4" id="KW-0808">Transferase</keyword>
<evidence type="ECO:0000256" key="1">
    <source>
        <dbReference type="ARBA" id="ARBA00006594"/>
    </source>
</evidence>
<comment type="similarity">
    <text evidence="1">Belongs to the N(4)/N(6)-methyltransferase family.</text>
</comment>
<dbReference type="PROSITE" id="PS00092">
    <property type="entry name" value="N6_MTASE"/>
    <property type="match status" value="1"/>
</dbReference>